<proteinExistence type="predicted"/>
<reference evidence="1" key="1">
    <citation type="submission" date="2022-08" db="EMBL/GenBank/DDBJ databases">
        <title>Genome Sequence of Pycnoporus sanguineus.</title>
        <authorList>
            <person name="Buettner E."/>
        </authorList>
    </citation>
    <scope>NUCLEOTIDE SEQUENCE</scope>
    <source>
        <strain evidence="1">CG-C14</strain>
    </source>
</reference>
<comment type="caution">
    <text evidence="1">The sequence shown here is derived from an EMBL/GenBank/DDBJ whole genome shotgun (WGS) entry which is preliminary data.</text>
</comment>
<keyword evidence="2" id="KW-1185">Reference proteome</keyword>
<evidence type="ECO:0000313" key="1">
    <source>
        <dbReference type="EMBL" id="KAJ2966176.1"/>
    </source>
</evidence>
<evidence type="ECO:0000313" key="2">
    <source>
        <dbReference type="Proteomes" id="UP001144978"/>
    </source>
</evidence>
<protein>
    <submittedName>
        <fullName evidence="1">Uncharacterized protein</fullName>
    </submittedName>
</protein>
<accession>A0ACC1MIT0</accession>
<name>A0ACC1MIT0_9APHY</name>
<dbReference type="EMBL" id="JANSHE010006746">
    <property type="protein sequence ID" value="KAJ2966176.1"/>
    <property type="molecule type" value="Genomic_DNA"/>
</dbReference>
<gene>
    <name evidence="1" type="ORF">NUW54_g13885</name>
</gene>
<organism evidence="1 2">
    <name type="scientific">Trametes sanguinea</name>
    <dbReference type="NCBI Taxonomy" id="158606"/>
    <lineage>
        <taxon>Eukaryota</taxon>
        <taxon>Fungi</taxon>
        <taxon>Dikarya</taxon>
        <taxon>Basidiomycota</taxon>
        <taxon>Agaricomycotina</taxon>
        <taxon>Agaricomycetes</taxon>
        <taxon>Polyporales</taxon>
        <taxon>Polyporaceae</taxon>
        <taxon>Trametes</taxon>
    </lineage>
</organism>
<dbReference type="Proteomes" id="UP001144978">
    <property type="component" value="Unassembled WGS sequence"/>
</dbReference>
<sequence>MYTHNITRPTNAHTGPASGAGPRSARQQENWIREKRKRTKDHYNTGHICKRMHVVGEREKARIVPLLPASAQASDSSALLLTIVSLSKVAQVAKGKKIERAHRHLRRNPEPEGREPQLQA</sequence>